<evidence type="ECO:0000256" key="7">
    <source>
        <dbReference type="RuleBase" id="RU003686"/>
    </source>
</evidence>
<proteinExistence type="inferred from homology"/>
<dbReference type="EMBL" id="JAFBMS010000237">
    <property type="protein sequence ID" value="KAG9332824.1"/>
    <property type="molecule type" value="Genomic_DNA"/>
</dbReference>
<comment type="caution">
    <text evidence="10">The sequence shown here is derived from an EMBL/GenBank/DDBJ whole genome shotgun (WGS) entry which is preliminary data.</text>
</comment>
<dbReference type="GO" id="GO:0005737">
    <property type="term" value="C:cytoplasm"/>
    <property type="evidence" value="ECO:0007669"/>
    <property type="project" value="TreeGrafter"/>
</dbReference>
<evidence type="ECO:0000256" key="5">
    <source>
        <dbReference type="ARBA" id="ARBA00022858"/>
    </source>
</evidence>
<evidence type="ECO:0000256" key="1">
    <source>
        <dbReference type="ARBA" id="ARBA00004613"/>
    </source>
</evidence>
<evidence type="ECO:0000313" key="10">
    <source>
        <dbReference type="EMBL" id="KAG9332824.1"/>
    </source>
</evidence>
<reference evidence="10" key="1">
    <citation type="thesis" date="2021" institute="BYU ScholarsArchive" country="Provo, UT, USA">
        <title>Applications of and Algorithms for Genome Assembly and Genomic Analyses with an Emphasis on Marine Teleosts.</title>
        <authorList>
            <person name="Pickett B.D."/>
        </authorList>
    </citation>
    <scope>NUCLEOTIDE SEQUENCE</scope>
    <source>
        <strain evidence="10">HI-2016</strain>
    </source>
</reference>
<protein>
    <submittedName>
        <fullName evidence="10">Uncharacterized protein</fullName>
    </submittedName>
</protein>
<dbReference type="InterPro" id="IPR030480">
    <property type="entry name" value="Natr_peptide_CS"/>
</dbReference>
<keyword evidence="11" id="KW-1185">Reference proteome</keyword>
<keyword evidence="6" id="KW-1015">Disulfide bond</keyword>
<dbReference type="OrthoDB" id="8865096at2759"/>
<dbReference type="GO" id="GO:0051427">
    <property type="term" value="F:hormone receptor binding"/>
    <property type="evidence" value="ECO:0007669"/>
    <property type="project" value="TreeGrafter"/>
</dbReference>
<evidence type="ECO:0000256" key="8">
    <source>
        <dbReference type="SAM" id="MobiDB-lite"/>
    </source>
</evidence>
<dbReference type="GO" id="GO:0019934">
    <property type="term" value="P:cGMP-mediated signaling"/>
    <property type="evidence" value="ECO:0007669"/>
    <property type="project" value="TreeGrafter"/>
</dbReference>
<dbReference type="Pfam" id="PF00212">
    <property type="entry name" value="ANP"/>
    <property type="match status" value="1"/>
</dbReference>
<evidence type="ECO:0000256" key="2">
    <source>
        <dbReference type="ARBA" id="ARBA00009041"/>
    </source>
</evidence>
<dbReference type="GO" id="GO:0005615">
    <property type="term" value="C:extracellular space"/>
    <property type="evidence" value="ECO:0007669"/>
    <property type="project" value="TreeGrafter"/>
</dbReference>
<dbReference type="SMART" id="SM00183">
    <property type="entry name" value="NAT_PEP"/>
    <property type="match status" value="1"/>
</dbReference>
<feature type="region of interest" description="Disordered" evidence="8">
    <location>
        <begin position="72"/>
        <end position="123"/>
    </location>
</feature>
<evidence type="ECO:0000256" key="9">
    <source>
        <dbReference type="SAM" id="Phobius"/>
    </source>
</evidence>
<feature type="transmembrane region" description="Helical" evidence="9">
    <location>
        <begin position="21"/>
        <end position="45"/>
    </location>
</feature>
<dbReference type="AlphaFoldDB" id="A0A8T2MY12"/>
<evidence type="ECO:0000256" key="6">
    <source>
        <dbReference type="ARBA" id="ARBA00023157"/>
    </source>
</evidence>
<keyword evidence="3" id="KW-0964">Secreted</keyword>
<keyword evidence="9" id="KW-0472">Membrane</keyword>
<dbReference type="PANTHER" id="PTHR14066:SF10">
    <property type="entry name" value="NATRIURETIC PEPTIDES B"/>
    <property type="match status" value="1"/>
</dbReference>
<comment type="subcellular location">
    <subcellularLocation>
        <location evidence="1 7">Secreted</location>
    </subcellularLocation>
</comment>
<evidence type="ECO:0000313" key="11">
    <source>
        <dbReference type="Proteomes" id="UP000824540"/>
    </source>
</evidence>
<keyword evidence="9" id="KW-0812">Transmembrane</keyword>
<keyword evidence="9" id="KW-1133">Transmembrane helix</keyword>
<comment type="similarity">
    <text evidence="2 7">Belongs to the natriuretic peptide family.</text>
</comment>
<dbReference type="PROSITE" id="PS00263">
    <property type="entry name" value="NATRIURETIC_PEPTIDE"/>
    <property type="match status" value="1"/>
</dbReference>
<dbReference type="InterPro" id="IPR050787">
    <property type="entry name" value="Natriuretic_peptide"/>
</dbReference>
<name>A0A8T2MY12_9TELE</name>
<evidence type="ECO:0000256" key="4">
    <source>
        <dbReference type="ARBA" id="ARBA00022729"/>
    </source>
</evidence>
<dbReference type="GO" id="GO:0005179">
    <property type="term" value="F:hormone activity"/>
    <property type="evidence" value="ECO:0007669"/>
    <property type="project" value="InterPro"/>
</dbReference>
<evidence type="ECO:0000256" key="3">
    <source>
        <dbReference type="ARBA" id="ARBA00022525"/>
    </source>
</evidence>
<dbReference type="GO" id="GO:0007218">
    <property type="term" value="P:neuropeptide signaling pathway"/>
    <property type="evidence" value="ECO:0007669"/>
    <property type="project" value="TreeGrafter"/>
</dbReference>
<sequence>MRETSRHLGVKASKPEKDTAMLRAVILVGLFALHCQQVMVTAHLLSRTYSANDIARLKSLLEQFEETLAGEEAADNAVDYEDAKPEEAEQSEASPEWGRDRGGQESVSDSKGPEEGYQAQRSRLQDLLMSTRSKFPSSCFGSRIDRIGTYSGLGCTKKKG</sequence>
<gene>
    <name evidence="10" type="ORF">JZ751_014923</name>
</gene>
<dbReference type="GO" id="GO:0007168">
    <property type="term" value="P:receptor guanylyl cyclase signaling pathway"/>
    <property type="evidence" value="ECO:0007669"/>
    <property type="project" value="TreeGrafter"/>
</dbReference>
<keyword evidence="4" id="KW-0732">Signal</keyword>
<dbReference type="GO" id="GO:0097746">
    <property type="term" value="P:blood vessel diameter maintenance"/>
    <property type="evidence" value="ECO:0007669"/>
    <property type="project" value="UniProtKB-KW"/>
</dbReference>
<dbReference type="GO" id="GO:0006182">
    <property type="term" value="P:cGMP biosynthetic process"/>
    <property type="evidence" value="ECO:0007669"/>
    <property type="project" value="TreeGrafter"/>
</dbReference>
<keyword evidence="5 7" id="KW-0838">Vasoactive</keyword>
<dbReference type="PANTHER" id="PTHR14066">
    <property type="entry name" value="ATRIAL NATRIURETIC FACTOR PRECURSOR"/>
    <property type="match status" value="1"/>
</dbReference>
<accession>A0A8T2MY12</accession>
<organism evidence="10 11">
    <name type="scientific">Albula glossodonta</name>
    <name type="common">roundjaw bonefish</name>
    <dbReference type="NCBI Taxonomy" id="121402"/>
    <lineage>
        <taxon>Eukaryota</taxon>
        <taxon>Metazoa</taxon>
        <taxon>Chordata</taxon>
        <taxon>Craniata</taxon>
        <taxon>Vertebrata</taxon>
        <taxon>Euteleostomi</taxon>
        <taxon>Actinopterygii</taxon>
        <taxon>Neopterygii</taxon>
        <taxon>Teleostei</taxon>
        <taxon>Albuliformes</taxon>
        <taxon>Albulidae</taxon>
        <taxon>Albula</taxon>
    </lineage>
</organism>
<dbReference type="Proteomes" id="UP000824540">
    <property type="component" value="Unassembled WGS sequence"/>
</dbReference>
<dbReference type="InterPro" id="IPR000663">
    <property type="entry name" value="Natr_peptide"/>
</dbReference>
<dbReference type="GO" id="GO:0003085">
    <property type="term" value="P:negative regulation of systemic arterial blood pressure"/>
    <property type="evidence" value="ECO:0007669"/>
    <property type="project" value="TreeGrafter"/>
</dbReference>